<dbReference type="InterPro" id="IPR051144">
    <property type="entry name" value="Formin_homology_domain"/>
</dbReference>
<accession>A0AAW1QHE1</accession>
<dbReference type="PANTHER" id="PTHR45733">
    <property type="entry name" value="FORMIN-J"/>
    <property type="match status" value="1"/>
</dbReference>
<evidence type="ECO:0000256" key="1">
    <source>
        <dbReference type="ARBA" id="ARBA00006468"/>
    </source>
</evidence>
<evidence type="ECO:0000256" key="3">
    <source>
        <dbReference type="SAM" id="MobiDB-lite"/>
    </source>
</evidence>
<organism evidence="5 6">
    <name type="scientific">Apatococcus lobatus</name>
    <dbReference type="NCBI Taxonomy" id="904363"/>
    <lineage>
        <taxon>Eukaryota</taxon>
        <taxon>Viridiplantae</taxon>
        <taxon>Chlorophyta</taxon>
        <taxon>core chlorophytes</taxon>
        <taxon>Trebouxiophyceae</taxon>
        <taxon>Chlorellales</taxon>
        <taxon>Chlorellaceae</taxon>
        <taxon>Apatococcus</taxon>
    </lineage>
</organism>
<feature type="compositionally biased region" description="Pro residues" evidence="3">
    <location>
        <begin position="1101"/>
        <end position="1110"/>
    </location>
</feature>
<feature type="compositionally biased region" description="Low complexity" evidence="3">
    <location>
        <begin position="506"/>
        <end position="515"/>
    </location>
</feature>
<dbReference type="EMBL" id="JALJOS010000042">
    <property type="protein sequence ID" value="KAK9820887.1"/>
    <property type="molecule type" value="Genomic_DNA"/>
</dbReference>
<feature type="compositionally biased region" description="Low complexity" evidence="3">
    <location>
        <begin position="14"/>
        <end position="28"/>
    </location>
</feature>
<name>A0AAW1QHE1_9CHLO</name>
<feature type="compositionally biased region" description="Pro residues" evidence="3">
    <location>
        <begin position="1080"/>
        <end position="1092"/>
    </location>
</feature>
<feature type="region of interest" description="Disordered" evidence="3">
    <location>
        <begin position="888"/>
        <end position="922"/>
    </location>
</feature>
<feature type="region of interest" description="Disordered" evidence="3">
    <location>
        <begin position="1"/>
        <end position="48"/>
    </location>
</feature>
<evidence type="ECO:0000313" key="6">
    <source>
        <dbReference type="Proteomes" id="UP001438707"/>
    </source>
</evidence>
<feature type="compositionally biased region" description="Polar residues" evidence="3">
    <location>
        <begin position="1154"/>
        <end position="1168"/>
    </location>
</feature>
<evidence type="ECO:0000256" key="2">
    <source>
        <dbReference type="RuleBase" id="RU361260"/>
    </source>
</evidence>
<feature type="domain" description="FH2" evidence="4">
    <location>
        <begin position="590"/>
        <end position="995"/>
    </location>
</feature>
<dbReference type="Proteomes" id="UP001438707">
    <property type="component" value="Unassembled WGS sequence"/>
</dbReference>
<keyword evidence="6" id="KW-1185">Reference proteome</keyword>
<dbReference type="Gene3D" id="1.20.58.2220">
    <property type="entry name" value="Formin, FH2 domain"/>
    <property type="match status" value="2"/>
</dbReference>
<dbReference type="InterPro" id="IPR042201">
    <property type="entry name" value="FH2_Formin_sf"/>
</dbReference>
<comment type="caution">
    <text evidence="5">The sequence shown here is derived from an EMBL/GenBank/DDBJ whole genome shotgun (WGS) entry which is preliminary data.</text>
</comment>
<dbReference type="SMART" id="SM00498">
    <property type="entry name" value="FH2"/>
    <property type="match status" value="1"/>
</dbReference>
<feature type="compositionally biased region" description="Pro residues" evidence="3">
    <location>
        <begin position="1055"/>
        <end position="1065"/>
    </location>
</feature>
<gene>
    <name evidence="5" type="ORF">WJX74_001790</name>
</gene>
<protein>
    <recommendedName>
        <fullName evidence="2">Formin-like protein</fullName>
    </recommendedName>
</protein>
<sequence length="1306" mass="138325">MSLLESPGEKGSPRHSSFSSSPFARPPRGTTDVPATAKSSAGQRGFPWASQAPKFHKFSLWSPAKVHKNKEFPFALTDRLYGYVYEDDRTSWQQQQQSSGSMSSRYAEYLRAAMEGLKEVQAKAGSSSITFINLGRLFNPDTYSMFAQKAISVVEIAGTDTAWEKPPGMGILPLRVIFEVCQAIQRFLSFDEENTVVLHIRGISGMGLQCLYQIASCYTMYNLEHDKWERTYQELPDPRRQGVQHGSNTPERVVTTLSIAQARYADYMQQLLYTRQNVRPRAGALLISKVVISGCNPDQMGVSRAHGQPDDADDAGRFSIQAVRPNKFAGRWILEIVENGITVWTGPPIAEDMADQMFFKVDKPISGDIVFALYMGNYKTNWELPLLAYALHTAFLKGDDVVHADAKKVDFPFNPAGAANISDGFHLDVMMEEMPAAPGVKEAPDVAALKMLHQDWVESIQTRDQSPSSLHTQRKLAQVVREMQAVTAAGLKPSQQRALNLPGLDSPASASEASSLPGTPDSEAASVADSGPGSQSLVKGTRKGVSEGHVGGSDGGPGEEQSGSGAGTGNLQGGKRMAQAQYLSAGKLPIAKAAHSAPKFRVLHWNKQPKRPHTIWFSLPDPKEPLEVPFQTALEALFAVQPSLPTKGGKKGRKAPEGVKVIPMARANNVAIMLTQFGSFPGGPAQLREELLAASGLMPDQPAADLAGQTQLRGLSAEQLSLLLQMAPTEDEIKSLGQWLSLGSSTSFAELAPPEKFLAAMGTVQRMREKTKVLLFARQFPGQAEEARQALDAISSACSQVLASERLKSVIHALLMVGNTVNTGTAYGNADGIRVDSLIKAADLRVTTNADAGAGGVAPQAAAGATRSPAAPRLKTLLEFVAWTVLEHQQSPQQAQEPAHQPNPDAEPANSGGLLSKPAASTGKRKSATASIVINSFLEDELQAVGEAYRRMQGESHGIEALGAIEAGITAAQEEHAACLAATNASAQRPSVGRLSAGPAAAALAASLHGSRSLSLSNPAGQPPGPAGDSQTSGTEGGVLQEVDSEAQAARPSPSAAPLPLPLPPSAGSRPGPKQISTSAPPPPPPSPPLPGPAKTAAAAPPAPPPPPIPGKRAAAAPPPPPPMPPPSTRGSRLRPNSLQLPSANDAEPASPSIPDSQGDRSSASHLDSNQLADGLEAAEDTFASAADAAGSAVDQQVTPNAEGGLPWLSHQQLVELLARNTGALDPRIAADERSFSHKLTSFLVQAAQQREQLREAVEATDKQVAALAAWFGEPVDNDPAGVLVSLWAFIQSFDQAFRRVQLLQL</sequence>
<feature type="region of interest" description="Disordered" evidence="3">
    <location>
        <begin position="1012"/>
        <end position="1168"/>
    </location>
</feature>
<dbReference type="Gene3D" id="3.90.190.10">
    <property type="entry name" value="Protein tyrosine phosphatase superfamily"/>
    <property type="match status" value="1"/>
</dbReference>
<comment type="similarity">
    <text evidence="1">Belongs to the formin-like family. Class-II subfamily.</text>
</comment>
<dbReference type="InterPro" id="IPR029021">
    <property type="entry name" value="Prot-tyrosine_phosphatase-like"/>
</dbReference>
<dbReference type="Pfam" id="PF02181">
    <property type="entry name" value="FH2"/>
    <property type="match status" value="1"/>
</dbReference>
<feature type="compositionally biased region" description="Gly residues" evidence="3">
    <location>
        <begin position="549"/>
        <end position="572"/>
    </location>
</feature>
<evidence type="ECO:0000259" key="4">
    <source>
        <dbReference type="PROSITE" id="PS51444"/>
    </source>
</evidence>
<reference evidence="5 6" key="1">
    <citation type="journal article" date="2024" name="Nat. Commun.">
        <title>Phylogenomics reveals the evolutionary origins of lichenization in chlorophyte algae.</title>
        <authorList>
            <person name="Puginier C."/>
            <person name="Libourel C."/>
            <person name="Otte J."/>
            <person name="Skaloud P."/>
            <person name="Haon M."/>
            <person name="Grisel S."/>
            <person name="Petersen M."/>
            <person name="Berrin J.G."/>
            <person name="Delaux P.M."/>
            <person name="Dal Grande F."/>
            <person name="Keller J."/>
        </authorList>
    </citation>
    <scope>NUCLEOTIDE SEQUENCE [LARGE SCALE GENOMIC DNA]</scope>
    <source>
        <strain evidence="5 6">SAG 2145</strain>
    </source>
</reference>
<dbReference type="PROSITE" id="PS51444">
    <property type="entry name" value="FH2"/>
    <property type="match status" value="1"/>
</dbReference>
<proteinExistence type="inferred from homology"/>
<feature type="compositionally biased region" description="Pro residues" evidence="3">
    <location>
        <begin position="1117"/>
        <end position="1128"/>
    </location>
</feature>
<feature type="region of interest" description="Disordered" evidence="3">
    <location>
        <begin position="491"/>
        <end position="573"/>
    </location>
</feature>
<dbReference type="SUPFAM" id="SSF101447">
    <property type="entry name" value="Formin homology 2 domain (FH2 domain)"/>
    <property type="match status" value="2"/>
</dbReference>
<evidence type="ECO:0000313" key="5">
    <source>
        <dbReference type="EMBL" id="KAK9820887.1"/>
    </source>
</evidence>
<dbReference type="PANTHER" id="PTHR45733:SF8">
    <property type="entry name" value="FORMIN-J"/>
    <property type="match status" value="1"/>
</dbReference>
<dbReference type="InterPro" id="IPR015425">
    <property type="entry name" value="FH2_Formin"/>
</dbReference>
<feature type="compositionally biased region" description="Polar residues" evidence="3">
    <location>
        <begin position="1129"/>
        <end position="1143"/>
    </location>
</feature>